<dbReference type="EMBL" id="CP045529">
    <property type="protein sequence ID" value="QFU97484.1"/>
    <property type="molecule type" value="Genomic_DNA"/>
</dbReference>
<evidence type="ECO:0000256" key="9">
    <source>
        <dbReference type="NCBIfam" id="TIGR00209"/>
    </source>
</evidence>
<dbReference type="KEGG" id="lxl:KDY119_00982"/>
<dbReference type="UniPathway" id="UPA00214"/>
<keyword evidence="4 15" id="KW-0548">Nucleotidyltransferase</keyword>
<dbReference type="AlphaFoldDB" id="A0A5P9Q7S6"/>
<dbReference type="InterPro" id="IPR036265">
    <property type="entry name" value="HIT-like_sf"/>
</dbReference>
<feature type="active site" description="Tele-UMP-histidine intermediate" evidence="10">
    <location>
        <position position="227"/>
    </location>
</feature>
<keyword evidence="8" id="KW-0119">Carbohydrate metabolism</keyword>
<comment type="similarity">
    <text evidence="1">Belongs to the galactose-1-phosphate uridylyltransferase type 1 family.</text>
</comment>
<evidence type="ECO:0000256" key="8">
    <source>
        <dbReference type="ARBA" id="ARBA00023277"/>
    </source>
</evidence>
<dbReference type="GO" id="GO:0005737">
    <property type="term" value="C:cytoplasm"/>
    <property type="evidence" value="ECO:0007669"/>
    <property type="project" value="TreeGrafter"/>
</dbReference>
<proteinExistence type="inferred from homology"/>
<keyword evidence="6 11" id="KW-0862">Zinc</keyword>
<dbReference type="PANTHER" id="PTHR11943:SF1">
    <property type="entry name" value="GALACTOSE-1-PHOSPHATE URIDYLYLTRANSFERASE"/>
    <property type="match status" value="1"/>
</dbReference>
<evidence type="ECO:0000313" key="15">
    <source>
        <dbReference type="EMBL" id="QFU97484.1"/>
    </source>
</evidence>
<feature type="compositionally biased region" description="Low complexity" evidence="12">
    <location>
        <begin position="1"/>
        <end position="20"/>
    </location>
</feature>
<reference evidence="15 16" key="1">
    <citation type="submission" date="2019-10" db="EMBL/GenBank/DDBJ databases">
        <title>Genome sequence of Luteimicrobium xylanilyticum HY-24.</title>
        <authorList>
            <person name="Kim D.Y."/>
            <person name="Park H.-Y."/>
        </authorList>
    </citation>
    <scope>NUCLEOTIDE SEQUENCE [LARGE SCALE GENOMIC DNA]</scope>
    <source>
        <strain evidence="15 16">HY-24</strain>
    </source>
</reference>
<dbReference type="InterPro" id="IPR005849">
    <property type="entry name" value="GalP_Utransf_N"/>
</dbReference>
<dbReference type="OrthoDB" id="9769064at2"/>
<evidence type="ECO:0000256" key="2">
    <source>
        <dbReference type="ARBA" id="ARBA00016340"/>
    </source>
</evidence>
<dbReference type="PIRSF" id="PIRSF000808">
    <property type="entry name" value="GalT"/>
    <property type="match status" value="1"/>
</dbReference>
<dbReference type="GO" id="GO:0008108">
    <property type="term" value="F:UDP-glucose:hexose-1-phosphate uridylyltransferase activity"/>
    <property type="evidence" value="ECO:0007669"/>
    <property type="project" value="UniProtKB-UniRule"/>
</dbReference>
<keyword evidence="3 15" id="KW-0808">Transferase</keyword>
<keyword evidence="7" id="KW-0299">Galactose metabolism</keyword>
<organism evidence="15 16">
    <name type="scientific">Luteimicrobium xylanilyticum</name>
    <dbReference type="NCBI Taxonomy" id="1133546"/>
    <lineage>
        <taxon>Bacteria</taxon>
        <taxon>Bacillati</taxon>
        <taxon>Actinomycetota</taxon>
        <taxon>Actinomycetes</taxon>
        <taxon>Micrococcales</taxon>
        <taxon>Luteimicrobium</taxon>
    </lineage>
</organism>
<dbReference type="GO" id="GO:0008270">
    <property type="term" value="F:zinc ion binding"/>
    <property type="evidence" value="ECO:0007669"/>
    <property type="project" value="InterPro"/>
</dbReference>
<feature type="region of interest" description="Disordered" evidence="12">
    <location>
        <begin position="1"/>
        <end position="73"/>
    </location>
</feature>
<evidence type="ECO:0000259" key="13">
    <source>
        <dbReference type="Pfam" id="PF01087"/>
    </source>
</evidence>
<evidence type="ECO:0000256" key="7">
    <source>
        <dbReference type="ARBA" id="ARBA00023144"/>
    </source>
</evidence>
<sequence>MSATTQTGTTGTKGSRTATRLADGRELVYFDDALEPGDAPRPPHELHDPRPLPDRFAPVDGAPFQGPRMRRDPLTGDWIPMATHRMNRTLLPPDDACPLCPRRPGADYTDGEVPDTAYDVVVFENRFPSLLSVPGEDHGPESVVDVSPAAVPGGLWLDAPAAGRCEVVCFSSDHDASLASLGERRVRTIVDAWADRTAALGSLPTTREVFVFENHGREIGVTLTHPHGQVYAYPYLTPRTEQLLTQASAHHEATGRSLLRDVLDAELADGRRVVLETEHWVAYVPFAARWPVEVHLAPRRDVLDLPGLTDAERDDFATAYLRVLAALDRFFVAPDGSPVALPYIAGWSQAPARDPRRELGRLRLEVFSVLRGPGKLKYLAGSESGASAWISDTTPERIATRLKEVLA</sequence>
<feature type="binding site" evidence="11">
    <location>
        <position position="100"/>
    </location>
    <ligand>
        <name>Zn(2+)</name>
        <dbReference type="ChEBI" id="CHEBI:29105"/>
    </ligand>
</feature>
<dbReference type="Proteomes" id="UP000326702">
    <property type="component" value="Chromosome"/>
</dbReference>
<evidence type="ECO:0000256" key="11">
    <source>
        <dbReference type="PIRSR" id="PIRSR000808-3"/>
    </source>
</evidence>
<evidence type="ECO:0000259" key="14">
    <source>
        <dbReference type="Pfam" id="PF02744"/>
    </source>
</evidence>
<accession>A0A5P9Q7S6</accession>
<dbReference type="GO" id="GO:0033499">
    <property type="term" value="P:galactose catabolic process via UDP-galactose, Leloir pathway"/>
    <property type="evidence" value="ECO:0007669"/>
    <property type="project" value="TreeGrafter"/>
</dbReference>
<evidence type="ECO:0000256" key="12">
    <source>
        <dbReference type="SAM" id="MobiDB-lite"/>
    </source>
</evidence>
<protein>
    <recommendedName>
        <fullName evidence="2 9">Galactose-1-phosphate uridylyltransferase</fullName>
        <ecNumber evidence="9">2.7.7.12</ecNumber>
    </recommendedName>
</protein>
<evidence type="ECO:0000256" key="3">
    <source>
        <dbReference type="ARBA" id="ARBA00022679"/>
    </source>
</evidence>
<evidence type="ECO:0000256" key="6">
    <source>
        <dbReference type="ARBA" id="ARBA00022833"/>
    </source>
</evidence>
<evidence type="ECO:0000313" key="16">
    <source>
        <dbReference type="Proteomes" id="UP000326702"/>
    </source>
</evidence>
<feature type="binding site" evidence="11">
    <location>
        <position position="225"/>
    </location>
    <ligand>
        <name>Zn(2+)</name>
        <dbReference type="ChEBI" id="CHEBI:29105"/>
    </ligand>
</feature>
<dbReference type="Pfam" id="PF01087">
    <property type="entry name" value="GalP_UDP_transf"/>
    <property type="match status" value="1"/>
</dbReference>
<name>A0A5P9Q7S6_9MICO</name>
<evidence type="ECO:0000256" key="4">
    <source>
        <dbReference type="ARBA" id="ARBA00022695"/>
    </source>
</evidence>
<feature type="domain" description="Galactose-1-phosphate uridyl transferase C-terminal" evidence="14">
    <location>
        <begin position="252"/>
        <end position="352"/>
    </location>
</feature>
<keyword evidence="5 11" id="KW-0479">Metal-binding</keyword>
<feature type="binding site" evidence="11">
    <location>
        <position position="97"/>
    </location>
    <ligand>
        <name>Zn(2+)</name>
        <dbReference type="ChEBI" id="CHEBI:29105"/>
    </ligand>
</feature>
<feature type="binding site" evidence="11">
    <location>
        <position position="174"/>
    </location>
    <ligand>
        <name>Zn(2+)</name>
        <dbReference type="ChEBI" id="CHEBI:29105"/>
    </ligand>
</feature>
<dbReference type="PANTHER" id="PTHR11943">
    <property type="entry name" value="GALACTOSE-1-PHOSPHATE URIDYLYLTRANSFERASE"/>
    <property type="match status" value="1"/>
</dbReference>
<dbReference type="Gene3D" id="3.30.428.10">
    <property type="entry name" value="HIT-like"/>
    <property type="match status" value="2"/>
</dbReference>
<comment type="cofactor">
    <cofactor evidence="11">
        <name>Zn(2+)</name>
        <dbReference type="ChEBI" id="CHEBI:29105"/>
    </cofactor>
    <text evidence="11">Binds 1 zinc ion per subunit.</text>
</comment>
<dbReference type="InterPro" id="IPR001937">
    <property type="entry name" value="GalP_UDPtransf1"/>
</dbReference>
<dbReference type="InterPro" id="IPR005850">
    <property type="entry name" value="GalP_Utransf_C"/>
</dbReference>
<dbReference type="RefSeq" id="WP_153022009.1">
    <property type="nucleotide sequence ID" value="NZ_BAABIH010000001.1"/>
</dbReference>
<feature type="compositionally biased region" description="Basic and acidic residues" evidence="12">
    <location>
        <begin position="41"/>
        <end position="53"/>
    </location>
</feature>
<keyword evidence="16" id="KW-1185">Reference proteome</keyword>
<feature type="domain" description="Galactose-1-phosphate uridyl transferase N-terminal" evidence="13">
    <location>
        <begin position="68"/>
        <end position="236"/>
    </location>
</feature>
<gene>
    <name evidence="15" type="primary">galT</name>
    <name evidence="15" type="ORF">KDY119_00982</name>
</gene>
<dbReference type="NCBIfam" id="TIGR00209">
    <property type="entry name" value="galT_1"/>
    <property type="match status" value="1"/>
</dbReference>
<evidence type="ECO:0000256" key="5">
    <source>
        <dbReference type="ARBA" id="ARBA00022723"/>
    </source>
</evidence>
<evidence type="ECO:0000256" key="10">
    <source>
        <dbReference type="PIRSR" id="PIRSR000808-1"/>
    </source>
</evidence>
<evidence type="ECO:0000256" key="1">
    <source>
        <dbReference type="ARBA" id="ARBA00010951"/>
    </source>
</evidence>
<dbReference type="EC" id="2.7.7.12" evidence="9"/>
<dbReference type="SUPFAM" id="SSF54197">
    <property type="entry name" value="HIT-like"/>
    <property type="match status" value="2"/>
</dbReference>
<dbReference type="Pfam" id="PF02744">
    <property type="entry name" value="GalP_UDP_tr_C"/>
    <property type="match status" value="1"/>
</dbReference>